<dbReference type="GO" id="GO:0017057">
    <property type="term" value="F:6-phosphogluconolactonase activity"/>
    <property type="evidence" value="ECO:0007669"/>
    <property type="project" value="TreeGrafter"/>
</dbReference>
<dbReference type="Proteomes" id="UP001287356">
    <property type="component" value="Unassembled WGS sequence"/>
</dbReference>
<feature type="signal peptide" evidence="2">
    <location>
        <begin position="1"/>
        <end position="19"/>
    </location>
</feature>
<evidence type="ECO:0000313" key="4">
    <source>
        <dbReference type="Proteomes" id="UP001287356"/>
    </source>
</evidence>
<name>A0AAE0JV56_9PEZI</name>
<dbReference type="InterPro" id="IPR050282">
    <property type="entry name" value="Cycloisomerase_2"/>
</dbReference>
<dbReference type="Gene3D" id="2.130.10.10">
    <property type="entry name" value="YVTN repeat-like/Quinoprotein amine dehydrogenase"/>
    <property type="match status" value="1"/>
</dbReference>
<comment type="similarity">
    <text evidence="1">Belongs to the cycloisomerase 2 family.</text>
</comment>
<evidence type="ECO:0000256" key="2">
    <source>
        <dbReference type="SAM" id="SignalP"/>
    </source>
</evidence>
<proteinExistence type="inferred from homology"/>
<sequence length="385" mass="41305">MFSSLALALSPWLIGRVSGAVHDLFVGNLMDPARIYSLSFDDVTNEFRRNGNITADASHAWIGFDHTKSNLYGASLNKARISSYAVTSPTTLHLTRSINASGACKNATSAFVEASPWPPYTVYSVSWPGPNACGMALSVDDSGALSGVTRSWKYGSQSGVHGLALGRRGNDTLLYAADLSGDAVWTHRIDSQTGAVTEVGKKAMPRTNMHPRHVKVHPNGTYLYVVMEAANSLVAFSIDDISGAAHDAGKEYSLIPTGSNNKNYWSAEVMLSPSGRYLWATARAQRNMEIVGYISCYLLAADGSIVKLMFMVPTTTTGGWANAITPAFWSDEYAALADTPTGYVQIWKLSEPKDTPQGVEYGTAEAVARADIGDGGCCANAIWYT</sequence>
<keyword evidence="2" id="KW-0732">Signal</keyword>
<evidence type="ECO:0000256" key="1">
    <source>
        <dbReference type="ARBA" id="ARBA00005564"/>
    </source>
</evidence>
<organism evidence="3 4">
    <name type="scientific">Lasiosphaeria ovina</name>
    <dbReference type="NCBI Taxonomy" id="92902"/>
    <lineage>
        <taxon>Eukaryota</taxon>
        <taxon>Fungi</taxon>
        <taxon>Dikarya</taxon>
        <taxon>Ascomycota</taxon>
        <taxon>Pezizomycotina</taxon>
        <taxon>Sordariomycetes</taxon>
        <taxon>Sordariomycetidae</taxon>
        <taxon>Sordariales</taxon>
        <taxon>Lasiosphaeriaceae</taxon>
        <taxon>Lasiosphaeria</taxon>
    </lineage>
</organism>
<reference evidence="3" key="1">
    <citation type="journal article" date="2023" name="Mol. Phylogenet. Evol.">
        <title>Genome-scale phylogeny and comparative genomics of the fungal order Sordariales.</title>
        <authorList>
            <person name="Hensen N."/>
            <person name="Bonometti L."/>
            <person name="Westerberg I."/>
            <person name="Brannstrom I.O."/>
            <person name="Guillou S."/>
            <person name="Cros-Aarteil S."/>
            <person name="Calhoun S."/>
            <person name="Haridas S."/>
            <person name="Kuo A."/>
            <person name="Mondo S."/>
            <person name="Pangilinan J."/>
            <person name="Riley R."/>
            <person name="LaButti K."/>
            <person name="Andreopoulos B."/>
            <person name="Lipzen A."/>
            <person name="Chen C."/>
            <person name="Yan M."/>
            <person name="Daum C."/>
            <person name="Ng V."/>
            <person name="Clum A."/>
            <person name="Steindorff A."/>
            <person name="Ohm R.A."/>
            <person name="Martin F."/>
            <person name="Silar P."/>
            <person name="Natvig D.O."/>
            <person name="Lalanne C."/>
            <person name="Gautier V."/>
            <person name="Ament-Velasquez S.L."/>
            <person name="Kruys A."/>
            <person name="Hutchinson M.I."/>
            <person name="Powell A.J."/>
            <person name="Barry K."/>
            <person name="Miller A.N."/>
            <person name="Grigoriev I.V."/>
            <person name="Debuchy R."/>
            <person name="Gladieux P."/>
            <person name="Hiltunen Thoren M."/>
            <person name="Johannesson H."/>
        </authorList>
    </citation>
    <scope>NUCLEOTIDE SEQUENCE</scope>
    <source>
        <strain evidence="3">CBS 958.72</strain>
    </source>
</reference>
<evidence type="ECO:0000313" key="3">
    <source>
        <dbReference type="EMBL" id="KAK3361751.1"/>
    </source>
</evidence>
<feature type="chain" id="PRO_5041955626" evidence="2">
    <location>
        <begin position="20"/>
        <end position="385"/>
    </location>
</feature>
<dbReference type="SUPFAM" id="SSF63829">
    <property type="entry name" value="Calcium-dependent phosphotriesterase"/>
    <property type="match status" value="1"/>
</dbReference>
<dbReference type="InterPro" id="IPR015943">
    <property type="entry name" value="WD40/YVTN_repeat-like_dom_sf"/>
</dbReference>
<dbReference type="PANTHER" id="PTHR30344">
    <property type="entry name" value="6-PHOSPHOGLUCONOLACTONASE-RELATED"/>
    <property type="match status" value="1"/>
</dbReference>
<reference evidence="3" key="2">
    <citation type="submission" date="2023-06" db="EMBL/GenBank/DDBJ databases">
        <authorList>
            <consortium name="Lawrence Berkeley National Laboratory"/>
            <person name="Haridas S."/>
            <person name="Hensen N."/>
            <person name="Bonometti L."/>
            <person name="Westerberg I."/>
            <person name="Brannstrom I.O."/>
            <person name="Guillou S."/>
            <person name="Cros-Aarteil S."/>
            <person name="Calhoun S."/>
            <person name="Kuo A."/>
            <person name="Mondo S."/>
            <person name="Pangilinan J."/>
            <person name="Riley R."/>
            <person name="Labutti K."/>
            <person name="Andreopoulos B."/>
            <person name="Lipzen A."/>
            <person name="Chen C."/>
            <person name="Yanf M."/>
            <person name="Daum C."/>
            <person name="Ng V."/>
            <person name="Clum A."/>
            <person name="Steindorff A."/>
            <person name="Ohm R."/>
            <person name="Martin F."/>
            <person name="Silar P."/>
            <person name="Natvig D."/>
            <person name="Lalanne C."/>
            <person name="Gautier V."/>
            <person name="Ament-Velasquez S.L."/>
            <person name="Kruys A."/>
            <person name="Hutchinson M.I."/>
            <person name="Powell A.J."/>
            <person name="Barry K."/>
            <person name="Miller A.N."/>
            <person name="Grigoriev I.V."/>
            <person name="Debuchy R."/>
            <person name="Gladieux P."/>
            <person name="Thoren M.H."/>
            <person name="Johannesson H."/>
        </authorList>
    </citation>
    <scope>NUCLEOTIDE SEQUENCE</scope>
    <source>
        <strain evidence="3">CBS 958.72</strain>
    </source>
</reference>
<dbReference type="InterPro" id="IPR019405">
    <property type="entry name" value="Lactonase_7-beta_prop"/>
</dbReference>
<protein>
    <submittedName>
        <fullName evidence="3">Lactonase, 7-bladed beta-propeller-domain-containing protein</fullName>
    </submittedName>
</protein>
<dbReference type="PANTHER" id="PTHR30344:SF4">
    <property type="entry name" value="CYCLASE, PUTATIVE (AFU_ORTHOLOGUE AFUA_6G11580)-RELATED"/>
    <property type="match status" value="1"/>
</dbReference>
<dbReference type="AlphaFoldDB" id="A0AAE0JV56"/>
<gene>
    <name evidence="3" type="ORF">B0T24DRAFT_690110</name>
</gene>
<keyword evidence="4" id="KW-1185">Reference proteome</keyword>
<dbReference type="Pfam" id="PF10282">
    <property type="entry name" value="Lactonase"/>
    <property type="match status" value="1"/>
</dbReference>
<comment type="caution">
    <text evidence="3">The sequence shown here is derived from an EMBL/GenBank/DDBJ whole genome shotgun (WGS) entry which is preliminary data.</text>
</comment>
<dbReference type="EMBL" id="JAULSN010000010">
    <property type="protein sequence ID" value="KAK3361751.1"/>
    <property type="molecule type" value="Genomic_DNA"/>
</dbReference>
<accession>A0AAE0JV56</accession>